<dbReference type="SUPFAM" id="SSF50729">
    <property type="entry name" value="PH domain-like"/>
    <property type="match status" value="1"/>
</dbReference>
<feature type="region of interest" description="Disordered" evidence="4">
    <location>
        <begin position="2758"/>
        <end position="2792"/>
    </location>
</feature>
<dbReference type="Gene3D" id="2.130.10.10">
    <property type="entry name" value="YVTN repeat-like/Quinoprotein amine dehydrogenase"/>
    <property type="match status" value="2"/>
</dbReference>
<keyword evidence="1 3" id="KW-0853">WD repeat</keyword>
<dbReference type="PANTHER" id="PTHR13743:SF157">
    <property type="entry name" value="BEACH DOMAIN-CONTAINING PROTEIN C2"/>
    <property type="match status" value="1"/>
</dbReference>
<evidence type="ECO:0000259" key="5">
    <source>
        <dbReference type="PROSITE" id="PS50197"/>
    </source>
</evidence>
<dbReference type="InterPro" id="IPR000409">
    <property type="entry name" value="BEACH_dom"/>
</dbReference>
<dbReference type="InterPro" id="IPR036372">
    <property type="entry name" value="BEACH_dom_sf"/>
</dbReference>
<dbReference type="SUPFAM" id="SSF81837">
    <property type="entry name" value="BEACH domain"/>
    <property type="match status" value="1"/>
</dbReference>
<dbReference type="PANTHER" id="PTHR13743">
    <property type="entry name" value="BEIGE/BEACH-RELATED"/>
    <property type="match status" value="1"/>
</dbReference>
<dbReference type="PROSITE" id="PS51783">
    <property type="entry name" value="PH_BEACH"/>
    <property type="match status" value="1"/>
</dbReference>
<dbReference type="InterPro" id="IPR015943">
    <property type="entry name" value="WD40/YVTN_repeat-like_dom_sf"/>
</dbReference>
<protein>
    <submittedName>
        <fullName evidence="7">Uncharacterized protein</fullName>
    </submittedName>
</protein>
<dbReference type="CDD" id="cd06071">
    <property type="entry name" value="Beach"/>
    <property type="match status" value="1"/>
</dbReference>
<dbReference type="SMART" id="SM01026">
    <property type="entry name" value="Beach"/>
    <property type="match status" value="1"/>
</dbReference>
<dbReference type="InterPro" id="IPR013320">
    <property type="entry name" value="ConA-like_dom_sf"/>
</dbReference>
<dbReference type="InterPro" id="IPR011993">
    <property type="entry name" value="PH-like_dom_sf"/>
</dbReference>
<name>A0AAP0CG76_9ASTR</name>
<dbReference type="InterPro" id="IPR050865">
    <property type="entry name" value="BEACH_Domain"/>
</dbReference>
<keyword evidence="2" id="KW-0677">Repeat</keyword>
<dbReference type="Pfam" id="PF14844">
    <property type="entry name" value="PH_BEACH"/>
    <property type="match status" value="1"/>
</dbReference>
<evidence type="ECO:0000313" key="8">
    <source>
        <dbReference type="Proteomes" id="UP001408789"/>
    </source>
</evidence>
<dbReference type="InterPro" id="IPR036322">
    <property type="entry name" value="WD40_repeat_dom_sf"/>
</dbReference>
<dbReference type="InterPro" id="IPR023362">
    <property type="entry name" value="PH-BEACH_dom"/>
</dbReference>
<feature type="compositionally biased region" description="Polar residues" evidence="4">
    <location>
        <begin position="193"/>
        <end position="204"/>
    </location>
</feature>
<gene>
    <name evidence="7" type="ORF">SSX86_027329</name>
</gene>
<dbReference type="PROSITE" id="PS50082">
    <property type="entry name" value="WD_REPEATS_2"/>
    <property type="match status" value="1"/>
</dbReference>
<dbReference type="InterPro" id="IPR001680">
    <property type="entry name" value="WD40_rpt"/>
</dbReference>
<evidence type="ECO:0000256" key="3">
    <source>
        <dbReference type="PROSITE-ProRule" id="PRU00221"/>
    </source>
</evidence>
<feature type="compositionally biased region" description="Polar residues" evidence="4">
    <location>
        <begin position="2758"/>
        <end position="2786"/>
    </location>
</feature>
<feature type="region of interest" description="Disordered" evidence="4">
    <location>
        <begin position="130"/>
        <end position="233"/>
    </location>
</feature>
<evidence type="ECO:0000256" key="1">
    <source>
        <dbReference type="ARBA" id="ARBA00022574"/>
    </source>
</evidence>
<keyword evidence="8" id="KW-1185">Reference proteome</keyword>
<evidence type="ECO:0000313" key="7">
    <source>
        <dbReference type="EMBL" id="KAK9056239.1"/>
    </source>
</evidence>
<accession>A0AAP0CG76</accession>
<evidence type="ECO:0000256" key="4">
    <source>
        <dbReference type="SAM" id="MobiDB-lite"/>
    </source>
</evidence>
<feature type="compositionally biased region" description="Basic and acidic residues" evidence="4">
    <location>
        <begin position="2915"/>
        <end position="2925"/>
    </location>
</feature>
<dbReference type="FunFam" id="1.10.1540.10:FF:000001">
    <property type="entry name" value="neurobeachin isoform X1"/>
    <property type="match status" value="1"/>
</dbReference>
<evidence type="ECO:0000256" key="2">
    <source>
        <dbReference type="ARBA" id="ARBA00022737"/>
    </source>
</evidence>
<dbReference type="Pfam" id="PF15787">
    <property type="entry name" value="DUF4704"/>
    <property type="match status" value="2"/>
</dbReference>
<feature type="region of interest" description="Disordered" evidence="4">
    <location>
        <begin position="2911"/>
        <end position="2933"/>
    </location>
</feature>
<comment type="caution">
    <text evidence="7">The sequence shown here is derived from an EMBL/GenBank/DDBJ whole genome shotgun (WGS) entry which is preliminary data.</text>
</comment>
<dbReference type="InterPro" id="IPR046851">
    <property type="entry name" value="NBCH_WD40"/>
</dbReference>
<dbReference type="Pfam" id="PF20426">
    <property type="entry name" value="NBCH_WD40"/>
    <property type="match status" value="1"/>
</dbReference>
<dbReference type="Gene3D" id="2.30.29.30">
    <property type="entry name" value="Pleckstrin-homology domain (PH domain)/Phosphotyrosine-binding domain (PTB)"/>
    <property type="match status" value="1"/>
</dbReference>
<dbReference type="Proteomes" id="UP001408789">
    <property type="component" value="Unassembled WGS sequence"/>
</dbReference>
<reference evidence="7 8" key="1">
    <citation type="submission" date="2024-04" db="EMBL/GenBank/DDBJ databases">
        <title>The reference genome of an endangered Asteraceae, Deinandra increscens subsp. villosa, native to the Central Coast of California.</title>
        <authorList>
            <person name="Guilliams M."/>
            <person name="Hasenstab-Lehman K."/>
            <person name="Meyer R."/>
            <person name="Mcevoy S."/>
        </authorList>
    </citation>
    <scope>NUCLEOTIDE SEQUENCE [LARGE SCALE GENOMIC DNA]</scope>
    <source>
        <tissue evidence="7">Leaf</tissue>
    </source>
</reference>
<feature type="region of interest" description="Disordered" evidence="4">
    <location>
        <begin position="1037"/>
        <end position="1095"/>
    </location>
</feature>
<feature type="domain" description="BEACH" evidence="5">
    <location>
        <begin position="2274"/>
        <end position="2563"/>
    </location>
</feature>
<feature type="compositionally biased region" description="Polar residues" evidence="4">
    <location>
        <begin position="1066"/>
        <end position="1095"/>
    </location>
</feature>
<feature type="domain" description="BEACH-type PH" evidence="6">
    <location>
        <begin position="2149"/>
        <end position="2259"/>
    </location>
</feature>
<dbReference type="SUPFAM" id="SSF49899">
    <property type="entry name" value="Concanavalin A-like lectins/glucanases"/>
    <property type="match status" value="1"/>
</dbReference>
<dbReference type="CDD" id="cd01201">
    <property type="entry name" value="PH_BEACH"/>
    <property type="match status" value="1"/>
</dbReference>
<dbReference type="Pfam" id="PF02138">
    <property type="entry name" value="Beach"/>
    <property type="match status" value="1"/>
</dbReference>
<dbReference type="InterPro" id="IPR031570">
    <property type="entry name" value="NBEA/BDCP_DUF4704"/>
</dbReference>
<dbReference type="PROSITE" id="PS50294">
    <property type="entry name" value="WD_REPEATS_REGION"/>
    <property type="match status" value="1"/>
</dbReference>
<dbReference type="PROSITE" id="PS50197">
    <property type="entry name" value="BEACH"/>
    <property type="match status" value="1"/>
</dbReference>
<dbReference type="Gene3D" id="1.10.1540.10">
    <property type="entry name" value="BEACH domain"/>
    <property type="match status" value="1"/>
</dbReference>
<feature type="repeat" description="WD" evidence="3">
    <location>
        <begin position="2719"/>
        <end position="2760"/>
    </location>
</feature>
<organism evidence="7 8">
    <name type="scientific">Deinandra increscens subsp. villosa</name>
    <dbReference type="NCBI Taxonomy" id="3103831"/>
    <lineage>
        <taxon>Eukaryota</taxon>
        <taxon>Viridiplantae</taxon>
        <taxon>Streptophyta</taxon>
        <taxon>Embryophyta</taxon>
        <taxon>Tracheophyta</taxon>
        <taxon>Spermatophyta</taxon>
        <taxon>Magnoliopsida</taxon>
        <taxon>eudicotyledons</taxon>
        <taxon>Gunneridae</taxon>
        <taxon>Pentapetalae</taxon>
        <taxon>asterids</taxon>
        <taxon>campanulids</taxon>
        <taxon>Asterales</taxon>
        <taxon>Asteraceae</taxon>
        <taxon>Asteroideae</taxon>
        <taxon>Heliantheae alliance</taxon>
        <taxon>Madieae</taxon>
        <taxon>Madiinae</taxon>
        <taxon>Deinandra</taxon>
    </lineage>
</organism>
<dbReference type="SMART" id="SM00320">
    <property type="entry name" value="WD40"/>
    <property type="match status" value="3"/>
</dbReference>
<sequence>MHRLRVEGPKNKRYCPEHKHRRVDNDLNSVVSTSRRNQVTDKESLIDTNYSNIMEEEENKLEHVEISGGDSNVQVGRGSGVDLIVETSDLRPIDTGSSNMADDVVTVHSESGFVDDGMFEQVSLDIEELVGDSDSGNVGDLDNLKNSSDGNEEKLGVSVKETAVESDSSTVVVQEHDDSNVSSHGSRGHSPHLSEQSSTRSSYDSPLYAYGNEGHSPISSPLKPKPKPRPNVSPELLHLVDSVITGKPESMEKLKNIVSGVENFGNGEEAESIALLVVDSLLATMGGVESFEEDEDNNPPSVMLNSRAAVVSGELIPWLPWLGDGAGFMSPRTRMVRGLLAILRACTRNRAMCCSVGLLGVLLQSAEKIFLSDADSSQQLQWDGTPLCYCIQYLAGHSLSVTDLNNWFFTITRAVNTSWAPHLVLSLEKAMSSKESGGPMSSFEFDGESSGLLGPGESRWPFQNGYAFATWIYIESFADTLNTATAAAAIAAAAAAKSGKSSAVSAAAAASALAGEGMAHMPRLFSFLSADNQGMEAYFHAQFLVVESGSGKGRKASLHFTHAFKPQCWYFVGLEHTSKQGLLGKAESELRLYIDGALYESRPFEFPRISKPLSFCCIGTNPPPTMAGLQRRRRQCPLFAEMGPIYIFKEPIGPERMAKLASRGGDALPSFGNAAGSTWLATSSHVQNFSEESARLDAEIAGSLHLLYHPSLLSGRLCPDASPSGATGMLRRPAEVLGQVHVATRMRPAEALWALAYGGPMSLLPFVVSKVDSDSLEPEKGDLTLSLATTTLAAPIFRIISLAIQHPGNNNELCRTRGPEILSIILTYLLQTLSSLDVAKHGVAHEEIVAAIVSLCQSQKNNYTLKVQLFSTLLLDLKIWSLCSYGLQKKLLSSLADMVFTESSVMRDAKAIQNLLDGCRRCYWTIREKDSMNTFSLSGPTRPVGEVNALVDELLVVIELLVVAAPPSMAVDDIRCLLGFLVDSPQPNQVARALHLLYRLVVQPNTSRAQTFSEAFISCGGIETLLVLLQREAKAGDYDMPDPSAENDEAVASAESKSNSADRLEVSNSEDLSLDKNASSSEPQTRTGATNTVGSRASISESQFKKILGGISISISAENARNSVYNVDKSDGIVVAIIGLFGALVNSGQLKSGSHAPQDMTQNIHGLLEGGDSMFEDKVSLLRYALQKAFQAAPNRLMTGNTYTALLAASLNASTTDEGLNFYDSQHRFEHSQLLLVLLSSLPYAPKSFQCRALQDLLILACSHTENRSRLTKMDEWPEWILEILISNFETCGKNASMSSSFRDVEDLIHNFLIIMLEHSMRQKDGWKDIEATIHCAEWLSMVGGSSTGEQRKRREESLPIFKRRLLCGLLDFAARELQVQTQVIAAAAAGVAAYGLSPENSKAEAENAAQLSVALVENAIVVLMLVEDHLRLQSKLFSFSLVQADSDSSLPSVVRVGNSKNLPKIQEPLESQSSSTDSRSLPLNVLASMADTKGQISATVMERLTAAAAAEPYDSVSCAFVSYGSCAVDLAEGWKYRSRLWYGVGLPSKISDFGGGGSGWAAWNSSLEKDSNGSWIELPLINKCVSMLQALLLDESGLGGGLGIGGGSGTGMGGMSALYQLLDSDQPFLCMLRMILVSMREDDDGENNLLMRNVSDVDEVLLKGSYGQDGSVLSSLENSPRTSMRQPRSALLWSVLSPLLNMPISESKRQRVLVASAILYSEVWHAVSCDRVPLRKRYLEAILPPFVSVLRRWRPYLAGIHELVATDGLNPLAVDDPALAGDALPIEGALAMISPGWAAAFASPPAALALAMIAAGAGGGEATAPATAVHLKRDSSSIDRKPKLHSFSSFHEPINAANRSSTVKDKAAAKAAALAAARDLERTAKVGSGRGLSAVAMATAAQRRNRSDMDRVKRWNVSEAMGTAWTECLPSADNKPVYKKDYNATSYKFIAVLVGSLALARNMQRSEVDRRAQVDSISRHRACTGIRAWRKLIHYLIETNCLYGPIRENLYNPKRIFWKLDHMESSTRMRRCLRRNFEGSDHFGAAANYEDPVDPKHGTENVTSPSKASVLPKEAISMELVNEDDEQDDIVNMERKKDDMGQIDDVQTRLSGTAEQALQVPDSRKSHVESDGNFVNSSAVGPGYIPSEDDERVILELSASMVRPLKVWQGTFQITTRKINFLLNKSEGNTPEDGLDHKTESKVEDKDRSWLISSLHQVYSRRYLLRRSALELFMVDRSNFFFDFGTTEGRRSAYRAIVQARPSHLNNIYLATQRPEQLLKRTQLMERWARWEISNFEYLMQLNTLAGRSYNDITQYPVFPWILADYKSKHLDLANPSSYRDLSKPVGALNAERLKKFQERYYSFSDTVIPKFHYGSHYSSAGTVLYYLMRVEPFTTLSIQLQGGKFDHADRMFLDIPATWNGVLEDMSDVKELVPELFYLPEILLNENSIDFGTTQLGDKLDCVKLPPWAENPVDFVHKHRMALESEHVSAHLHEWIDLIFGYKQRGKEAISANNVFFYITYEGTVDIDKIVDPVQQRAMQDQIAYFGQTPSQLLTTPHIKKMPLSDVLHMQTIFRNPEKVKPYCVSSPERCNLPASAIRASSDSLVVVDMEAPAAHIAQHKWQPNTPDGHGTPFLFQHAKATASASGGTFMRMFKGQSGSSGSEDWTYPQALAYPALGLRSSSIVSITYDNEIITGGHVDNSVRLISSDGAKTLEIARGHSAPVTCMSLSPDSNYLVTGSRDTMVLVWRIHQSGAPRSSISEAPSTTERPSSANSNPINKSSSPDKNRRRRIEGPVQVMRGHFGEVVCCCVDSDLGVVASCSDSSDILLHSVSRGRLLRRLVGVKAHMVCLSPAGVVISWNKSLHTLSTHTINGVMISRAYFPFSCSVSCMEISSDGQSILIGLNPCSEDDDVSRTKSKKEESEIGDAESSEYVGTERLDIPSPSICFLDLHSLKVFHTLELKTGQDITTLAVNKDNTNLLVSTADKQLIVFTDPALSLKVVDQMLKLGWEGDGLSPFMK</sequence>
<dbReference type="EMBL" id="JBCNJP010000025">
    <property type="protein sequence ID" value="KAK9056239.1"/>
    <property type="molecule type" value="Genomic_DNA"/>
</dbReference>
<evidence type="ECO:0000259" key="6">
    <source>
        <dbReference type="PROSITE" id="PS51783"/>
    </source>
</evidence>
<proteinExistence type="predicted"/>
<dbReference type="SUPFAM" id="SSF50978">
    <property type="entry name" value="WD40 repeat-like"/>
    <property type="match status" value="1"/>
</dbReference>